<evidence type="ECO:0000313" key="2">
    <source>
        <dbReference type="Proteomes" id="UP000652219"/>
    </source>
</evidence>
<protein>
    <submittedName>
        <fullName evidence="1">Uncharacterized protein</fullName>
    </submittedName>
</protein>
<dbReference type="Proteomes" id="UP000652219">
    <property type="component" value="Unassembled WGS sequence"/>
</dbReference>
<keyword evidence="2" id="KW-1185">Reference proteome</keyword>
<name>A0A8H6MIC1_9PEZI</name>
<comment type="caution">
    <text evidence="1">The sequence shown here is derived from an EMBL/GenBank/DDBJ whole genome shotgun (WGS) entry which is preliminary data.</text>
</comment>
<feature type="non-terminal residue" evidence="1">
    <location>
        <position position="183"/>
    </location>
</feature>
<gene>
    <name evidence="1" type="ORF">CSOJ01_15637</name>
</gene>
<dbReference type="EMBL" id="WIGN01000703">
    <property type="protein sequence ID" value="KAF6785189.1"/>
    <property type="molecule type" value="Genomic_DNA"/>
</dbReference>
<reference evidence="1 2" key="1">
    <citation type="journal article" date="2020" name="Phytopathology">
        <title>Genome Sequence Resources of Colletotrichum truncatum, C. plurivorum, C. musicola, and C. sojae: Four Species Pathogenic to Soybean (Glycine max).</title>
        <authorList>
            <person name="Rogerio F."/>
            <person name="Boufleur T.R."/>
            <person name="Ciampi-Guillardi M."/>
            <person name="Sukno S.A."/>
            <person name="Thon M.R."/>
            <person name="Massola Junior N.S."/>
            <person name="Baroncelli R."/>
        </authorList>
    </citation>
    <scope>NUCLEOTIDE SEQUENCE [LARGE SCALE GENOMIC DNA]</scope>
    <source>
        <strain evidence="1 2">LFN0009</strain>
    </source>
</reference>
<sequence length="183" mass="20571">AQFVRSLKSVAFAGRRPHLERRRAVAPRDHLDRCPFHLPPVAKVRTISLISTHSITVLRILTPAERQPLDDLQLCLNAPEPVLICRPCGYALKPFGERVGLCLPPLQLPDGEPRPSRPPHLQCARLQAVPEGRRLAAGLCARRRITPELVAERFARLFVCLFVCLCWLTLSPDRNGRHLPRGI</sequence>
<organism evidence="1 2">
    <name type="scientific">Colletotrichum sojae</name>
    <dbReference type="NCBI Taxonomy" id="2175907"/>
    <lineage>
        <taxon>Eukaryota</taxon>
        <taxon>Fungi</taxon>
        <taxon>Dikarya</taxon>
        <taxon>Ascomycota</taxon>
        <taxon>Pezizomycotina</taxon>
        <taxon>Sordariomycetes</taxon>
        <taxon>Hypocreomycetidae</taxon>
        <taxon>Glomerellales</taxon>
        <taxon>Glomerellaceae</taxon>
        <taxon>Colletotrichum</taxon>
        <taxon>Colletotrichum orchidearum species complex</taxon>
    </lineage>
</organism>
<evidence type="ECO:0000313" key="1">
    <source>
        <dbReference type="EMBL" id="KAF6785189.1"/>
    </source>
</evidence>
<accession>A0A8H6MIC1</accession>
<proteinExistence type="predicted"/>
<dbReference type="AlphaFoldDB" id="A0A8H6MIC1"/>